<accession>A0A939S9P6</accession>
<name>A0A939S9P6_9MICO</name>
<feature type="domain" description="Polymerase/histidinol phosphatase N-terminal" evidence="1">
    <location>
        <begin position="5"/>
        <end position="70"/>
    </location>
</feature>
<dbReference type="Gene3D" id="1.10.150.650">
    <property type="match status" value="1"/>
</dbReference>
<proteinExistence type="predicted"/>
<dbReference type="InterPro" id="IPR003141">
    <property type="entry name" value="Pol/His_phosphatase_N"/>
</dbReference>
<dbReference type="GO" id="GO:0035312">
    <property type="term" value="F:5'-3' DNA exonuclease activity"/>
    <property type="evidence" value="ECO:0007669"/>
    <property type="project" value="TreeGrafter"/>
</dbReference>
<comment type="caution">
    <text evidence="2">The sequence shown here is derived from an EMBL/GenBank/DDBJ whole genome shotgun (WGS) entry which is preliminary data.</text>
</comment>
<dbReference type="EMBL" id="JAGDYM010000004">
    <property type="protein sequence ID" value="MBO1901137.1"/>
    <property type="molecule type" value="Genomic_DNA"/>
</dbReference>
<dbReference type="Pfam" id="PF02811">
    <property type="entry name" value="PHP"/>
    <property type="match status" value="1"/>
</dbReference>
<dbReference type="InterPro" id="IPR004013">
    <property type="entry name" value="PHP_dom"/>
</dbReference>
<organism evidence="2 3">
    <name type="scientific">Leucobacter weissii</name>
    <dbReference type="NCBI Taxonomy" id="1983706"/>
    <lineage>
        <taxon>Bacteria</taxon>
        <taxon>Bacillati</taxon>
        <taxon>Actinomycetota</taxon>
        <taxon>Actinomycetes</taxon>
        <taxon>Micrococcales</taxon>
        <taxon>Microbacteriaceae</taxon>
        <taxon>Leucobacter</taxon>
    </lineage>
</organism>
<dbReference type="Proteomes" id="UP000664382">
    <property type="component" value="Unassembled WGS sequence"/>
</dbReference>
<protein>
    <submittedName>
        <fullName evidence="2">PHP domain-containing protein</fullName>
    </submittedName>
</protein>
<dbReference type="InterPro" id="IPR016195">
    <property type="entry name" value="Pol/histidinol_Pase-like"/>
</dbReference>
<evidence type="ECO:0000313" key="3">
    <source>
        <dbReference type="Proteomes" id="UP000664382"/>
    </source>
</evidence>
<gene>
    <name evidence="2" type="ORF">J4H92_04135</name>
</gene>
<dbReference type="GO" id="GO:0004534">
    <property type="term" value="F:5'-3' RNA exonuclease activity"/>
    <property type="evidence" value="ECO:0007669"/>
    <property type="project" value="TreeGrafter"/>
</dbReference>
<dbReference type="SUPFAM" id="SSF89550">
    <property type="entry name" value="PHP domain-like"/>
    <property type="match status" value="1"/>
</dbReference>
<dbReference type="PANTHER" id="PTHR42924:SF3">
    <property type="entry name" value="POLYMERASE_HISTIDINOL PHOSPHATASE N-TERMINAL DOMAIN-CONTAINING PROTEIN"/>
    <property type="match status" value="1"/>
</dbReference>
<dbReference type="AlphaFoldDB" id="A0A939S9P6"/>
<reference evidence="2" key="1">
    <citation type="submission" date="2021-03" db="EMBL/GenBank/DDBJ databases">
        <title>Leucobacter chromiisoli sp. nov., isolated from chromium-containing soil of chemical plant.</title>
        <authorList>
            <person name="Xu Z."/>
        </authorList>
    </citation>
    <scope>NUCLEOTIDE SEQUENCE</scope>
    <source>
        <strain evidence="2">S27</strain>
    </source>
</reference>
<sequence>MSRRYDLHTHSVHSDGTTTPTAIAREAAALGLAGFALTDHDTTDGWAEGRSAAAESGIEFLPGMEITTRDAGRSTHLLAYGARPDAPELAGALRRVRDSRVGRAQEMVRRLGADFDIRWHSVVEDEAAGRTVGRPHIADALVQAGYFTDRSEAFSRVLGPGSPYYVDTYAIDTAEAIRMVRDAGGVPVLAHPAAGRHSRSVDPAALERFVRAGLWGIELDHPENRSEWLPGLARLAAVHGLRVTGASDYHGAGKPNLLGERTSPEAIWEAVRAIAAIPR</sequence>
<keyword evidence="3" id="KW-1185">Reference proteome</keyword>
<dbReference type="SMART" id="SM00481">
    <property type="entry name" value="POLIIIAc"/>
    <property type="match status" value="1"/>
</dbReference>
<dbReference type="InterPro" id="IPR052018">
    <property type="entry name" value="PHP_domain"/>
</dbReference>
<dbReference type="RefSeq" id="WP_208096366.1">
    <property type="nucleotide sequence ID" value="NZ_JAGDYM010000004.1"/>
</dbReference>
<evidence type="ECO:0000313" key="2">
    <source>
        <dbReference type="EMBL" id="MBO1901137.1"/>
    </source>
</evidence>
<dbReference type="Gene3D" id="3.20.20.140">
    <property type="entry name" value="Metal-dependent hydrolases"/>
    <property type="match status" value="1"/>
</dbReference>
<dbReference type="PANTHER" id="PTHR42924">
    <property type="entry name" value="EXONUCLEASE"/>
    <property type="match status" value="1"/>
</dbReference>
<dbReference type="CDD" id="cd07438">
    <property type="entry name" value="PHP_HisPPase_AMP"/>
    <property type="match status" value="1"/>
</dbReference>
<evidence type="ECO:0000259" key="1">
    <source>
        <dbReference type="SMART" id="SM00481"/>
    </source>
</evidence>